<evidence type="ECO:0000256" key="1">
    <source>
        <dbReference type="SAM" id="Phobius"/>
    </source>
</evidence>
<name>A0A426TSW4_9CHLR</name>
<keyword evidence="1" id="KW-1133">Transmembrane helix</keyword>
<dbReference type="Pfam" id="PF19865">
    <property type="entry name" value="DUF6338"/>
    <property type="match status" value="1"/>
</dbReference>
<evidence type="ECO:0000313" key="3">
    <source>
        <dbReference type="Proteomes" id="UP000280307"/>
    </source>
</evidence>
<evidence type="ECO:0000313" key="2">
    <source>
        <dbReference type="EMBL" id="RRR67419.1"/>
    </source>
</evidence>
<dbReference type="Proteomes" id="UP000280307">
    <property type="component" value="Unassembled WGS sequence"/>
</dbReference>
<feature type="transmembrane region" description="Helical" evidence="1">
    <location>
        <begin position="12"/>
        <end position="29"/>
    </location>
</feature>
<reference evidence="2 3" key="1">
    <citation type="submission" date="2018-12" db="EMBL/GenBank/DDBJ databases">
        <title>Genome Sequence of Candidatus Viridilinea halotolerans isolated from saline sulfide-rich spring.</title>
        <authorList>
            <person name="Grouzdev D.S."/>
            <person name="Burganskaya E.I."/>
            <person name="Krutkina M.S."/>
            <person name="Sukhacheva M.V."/>
            <person name="Gorlenko V.M."/>
        </authorList>
    </citation>
    <scope>NUCLEOTIDE SEQUENCE [LARGE SCALE GENOMIC DNA]</scope>
    <source>
        <strain evidence="2">Chok-6</strain>
    </source>
</reference>
<dbReference type="AlphaFoldDB" id="A0A426TSW4"/>
<sequence>MNIWDENKVLFFIAFVVPGFIAIKVYELLVPSRYTDSSRQIVDAVSYSCINYAILLLPIYFVERSLGFENAPVRYILFWSFVLFVAPIIWVMAWRLLRQWRIFQSFIPHPVQKPWDFVFGKRRCYWVVVTLKDGDKIAGKFCDESFASSAPAEEQIYLEEEWVLNQEGGFERPAFNSAGIIILASEIRSVEFYKFYNNEVDEDE</sequence>
<organism evidence="2 3">
    <name type="scientific">Candidatus Viridilinea halotolerans</name>
    <dbReference type="NCBI Taxonomy" id="2491704"/>
    <lineage>
        <taxon>Bacteria</taxon>
        <taxon>Bacillati</taxon>
        <taxon>Chloroflexota</taxon>
        <taxon>Chloroflexia</taxon>
        <taxon>Chloroflexales</taxon>
        <taxon>Chloroflexineae</taxon>
        <taxon>Oscillochloridaceae</taxon>
        <taxon>Candidatus Viridilinea</taxon>
    </lineage>
</organism>
<keyword evidence="1" id="KW-0472">Membrane</keyword>
<feature type="transmembrane region" description="Helical" evidence="1">
    <location>
        <begin position="73"/>
        <end position="97"/>
    </location>
</feature>
<proteinExistence type="predicted"/>
<dbReference type="InterPro" id="IPR045919">
    <property type="entry name" value="DUF6338"/>
</dbReference>
<keyword evidence="1" id="KW-0812">Transmembrane</keyword>
<feature type="transmembrane region" description="Helical" evidence="1">
    <location>
        <begin position="41"/>
        <end position="61"/>
    </location>
</feature>
<accession>A0A426TSW4</accession>
<comment type="caution">
    <text evidence="2">The sequence shown here is derived from an EMBL/GenBank/DDBJ whole genome shotgun (WGS) entry which is preliminary data.</text>
</comment>
<protein>
    <submittedName>
        <fullName evidence="2">Uncharacterized protein</fullName>
    </submittedName>
</protein>
<gene>
    <name evidence="2" type="ORF">EI684_18995</name>
</gene>
<dbReference type="EMBL" id="RSAS01000789">
    <property type="protein sequence ID" value="RRR67419.1"/>
    <property type="molecule type" value="Genomic_DNA"/>
</dbReference>